<sequence>MLSSCWKCDSERHLSTGEDIHDYQVLLCHRISIVLYTSLFRLDYQCLLIHSKVAFDAGNLSLILIRIYSFLSTDTI</sequence>
<organism evidence="1 2">
    <name type="scientific">Phaeosphaeria nodorum (strain SN15 / ATCC MYA-4574 / FGSC 10173)</name>
    <name type="common">Glume blotch fungus</name>
    <name type="synonym">Parastagonospora nodorum</name>
    <dbReference type="NCBI Taxonomy" id="321614"/>
    <lineage>
        <taxon>Eukaryota</taxon>
        <taxon>Fungi</taxon>
        <taxon>Dikarya</taxon>
        <taxon>Ascomycota</taxon>
        <taxon>Pezizomycotina</taxon>
        <taxon>Dothideomycetes</taxon>
        <taxon>Pleosporomycetidae</taxon>
        <taxon>Pleosporales</taxon>
        <taxon>Pleosporineae</taxon>
        <taxon>Phaeosphaeriaceae</taxon>
        <taxon>Parastagonospora</taxon>
    </lineage>
</organism>
<dbReference type="EMBL" id="CP069023">
    <property type="protein sequence ID" value="QRC91115.1"/>
    <property type="molecule type" value="Genomic_DNA"/>
</dbReference>
<gene>
    <name evidence="1" type="ORF">JI435_401010</name>
</gene>
<protein>
    <submittedName>
        <fullName evidence="1">Uncharacterized protein</fullName>
    </submittedName>
</protein>
<name>A0A7U2EU29_PHANO</name>
<keyword evidence="2" id="KW-1185">Reference proteome</keyword>
<dbReference type="VEuPathDB" id="FungiDB:JI435_401010"/>
<dbReference type="Proteomes" id="UP000663193">
    <property type="component" value="Chromosome 1"/>
</dbReference>
<dbReference type="AlphaFoldDB" id="A0A7U2EU29"/>
<evidence type="ECO:0000313" key="1">
    <source>
        <dbReference type="EMBL" id="QRC91115.1"/>
    </source>
</evidence>
<reference evidence="2" key="1">
    <citation type="journal article" date="2021" name="BMC Genomics">
        <title>Chromosome-level genome assembly and manually-curated proteome of model necrotroph Parastagonospora nodorum Sn15 reveals a genome-wide trove of candidate effector homologs, and redundancy of virulence-related functions within an accessory chromosome.</title>
        <authorList>
            <person name="Bertazzoni S."/>
            <person name="Jones D.A.B."/>
            <person name="Phan H.T."/>
            <person name="Tan K.-C."/>
            <person name="Hane J.K."/>
        </authorList>
    </citation>
    <scope>NUCLEOTIDE SEQUENCE [LARGE SCALE GENOMIC DNA]</scope>
    <source>
        <strain evidence="2">SN15 / ATCC MYA-4574 / FGSC 10173)</strain>
    </source>
</reference>
<accession>A0A7U2EU29</accession>
<proteinExistence type="predicted"/>
<evidence type="ECO:0000313" key="2">
    <source>
        <dbReference type="Proteomes" id="UP000663193"/>
    </source>
</evidence>